<sequence length="187" mass="21880">MKQNTSIISKVIIENNAVFFNDLLIFRDEPSVEFTDFIKKAYKFLKIEYPKFFKMDNLSKLAFTGADIILRDITRDKEENNVALVLANRSSSADTDIKYQKSIENKSDYYPSPAVFVYTLPNICLGEISIKHKLYSENTFFIFDRYNEDYMANYSAYLIQSGKAEKVLCGWVEFLKGNYRLAFYLYI</sequence>
<evidence type="ECO:0008006" key="3">
    <source>
        <dbReference type="Google" id="ProtNLM"/>
    </source>
</evidence>
<evidence type="ECO:0000313" key="1">
    <source>
        <dbReference type="EMBL" id="MDA3615958.1"/>
    </source>
</evidence>
<organism evidence="1 2">
    <name type="scientific">Polluticaenibacter yanchengensis</name>
    <dbReference type="NCBI Taxonomy" id="3014562"/>
    <lineage>
        <taxon>Bacteria</taxon>
        <taxon>Pseudomonadati</taxon>
        <taxon>Bacteroidota</taxon>
        <taxon>Chitinophagia</taxon>
        <taxon>Chitinophagales</taxon>
        <taxon>Chitinophagaceae</taxon>
        <taxon>Polluticaenibacter</taxon>
    </lineage>
</organism>
<protein>
    <recommendedName>
        <fullName evidence="3">3-oxoacyl-ACP synthase</fullName>
    </recommendedName>
</protein>
<name>A0ABT4UP69_9BACT</name>
<dbReference type="RefSeq" id="WP_407032287.1">
    <property type="nucleotide sequence ID" value="NZ_JAQGEF010000020.1"/>
</dbReference>
<evidence type="ECO:0000313" key="2">
    <source>
        <dbReference type="Proteomes" id="UP001210231"/>
    </source>
</evidence>
<proteinExistence type="predicted"/>
<dbReference type="EMBL" id="JAQGEF010000020">
    <property type="protein sequence ID" value="MDA3615958.1"/>
    <property type="molecule type" value="Genomic_DNA"/>
</dbReference>
<reference evidence="1 2" key="1">
    <citation type="submission" date="2022-12" db="EMBL/GenBank/DDBJ databases">
        <title>Chitinophagaceae gen. sp. nov., a new member of the family Chitinophagaceae, isolated from soil in a chemical factory.</title>
        <authorList>
            <person name="Ke Z."/>
        </authorList>
    </citation>
    <scope>NUCLEOTIDE SEQUENCE [LARGE SCALE GENOMIC DNA]</scope>
    <source>
        <strain evidence="1 2">LY-5</strain>
    </source>
</reference>
<comment type="caution">
    <text evidence="1">The sequence shown here is derived from an EMBL/GenBank/DDBJ whole genome shotgun (WGS) entry which is preliminary data.</text>
</comment>
<accession>A0ABT4UP69</accession>
<gene>
    <name evidence="1" type="ORF">O3P16_14180</name>
</gene>
<dbReference type="Proteomes" id="UP001210231">
    <property type="component" value="Unassembled WGS sequence"/>
</dbReference>
<keyword evidence="2" id="KW-1185">Reference proteome</keyword>